<name>A0A0F9J5V9_9ZZZZ</name>
<protein>
    <submittedName>
        <fullName evidence="1">Uncharacterized protein</fullName>
    </submittedName>
</protein>
<organism evidence="1">
    <name type="scientific">marine sediment metagenome</name>
    <dbReference type="NCBI Taxonomy" id="412755"/>
    <lineage>
        <taxon>unclassified sequences</taxon>
        <taxon>metagenomes</taxon>
        <taxon>ecological metagenomes</taxon>
    </lineage>
</organism>
<sequence>RKYCFWGRRGKTLSFKIHHSLHELQKTQRQKERKRGYNFVRPENYDRLVKDFLDSVEVYCMTAILSDKVR</sequence>
<comment type="caution">
    <text evidence="1">The sequence shown here is derived from an EMBL/GenBank/DDBJ whole genome shotgun (WGS) entry which is preliminary data.</text>
</comment>
<feature type="non-terminal residue" evidence="1">
    <location>
        <position position="1"/>
    </location>
</feature>
<evidence type="ECO:0000313" key="1">
    <source>
        <dbReference type="EMBL" id="KKM27799.1"/>
    </source>
</evidence>
<proteinExistence type="predicted"/>
<dbReference type="EMBL" id="LAZR01012255">
    <property type="protein sequence ID" value="KKM27799.1"/>
    <property type="molecule type" value="Genomic_DNA"/>
</dbReference>
<accession>A0A0F9J5V9</accession>
<reference evidence="1" key="1">
    <citation type="journal article" date="2015" name="Nature">
        <title>Complex archaea that bridge the gap between prokaryotes and eukaryotes.</title>
        <authorList>
            <person name="Spang A."/>
            <person name="Saw J.H."/>
            <person name="Jorgensen S.L."/>
            <person name="Zaremba-Niedzwiedzka K."/>
            <person name="Martijn J."/>
            <person name="Lind A.E."/>
            <person name="van Eijk R."/>
            <person name="Schleper C."/>
            <person name="Guy L."/>
            <person name="Ettema T.J."/>
        </authorList>
    </citation>
    <scope>NUCLEOTIDE SEQUENCE</scope>
</reference>
<gene>
    <name evidence="1" type="ORF">LCGC14_1571170</name>
</gene>
<dbReference type="AlphaFoldDB" id="A0A0F9J5V9"/>